<feature type="domain" description="Carbohydrate kinase PfkB" evidence="4">
    <location>
        <begin position="1"/>
        <end position="305"/>
    </location>
</feature>
<dbReference type="GO" id="GO:0005829">
    <property type="term" value="C:cytosol"/>
    <property type="evidence" value="ECO:0007669"/>
    <property type="project" value="TreeGrafter"/>
</dbReference>
<dbReference type="PROSITE" id="PS00584">
    <property type="entry name" value="PFKB_KINASES_2"/>
    <property type="match status" value="1"/>
</dbReference>
<dbReference type="Gene3D" id="3.40.1190.20">
    <property type="match status" value="1"/>
</dbReference>
<keyword evidence="3 5" id="KW-0418">Kinase</keyword>
<proteinExistence type="inferred from homology"/>
<comment type="similarity">
    <text evidence="1">Belongs to the carbohydrate kinase PfkB family.</text>
</comment>
<accession>A0A5R9IM55</accession>
<dbReference type="InterPro" id="IPR002173">
    <property type="entry name" value="Carboh/pur_kinase_PfkB_CS"/>
</dbReference>
<dbReference type="Pfam" id="PF00294">
    <property type="entry name" value="PfkB"/>
    <property type="match status" value="1"/>
</dbReference>
<dbReference type="GO" id="GO:0042840">
    <property type="term" value="P:D-glucuronate catabolic process"/>
    <property type="evidence" value="ECO:0007669"/>
    <property type="project" value="TreeGrafter"/>
</dbReference>
<dbReference type="SUPFAM" id="SSF53613">
    <property type="entry name" value="Ribokinase-like"/>
    <property type="match status" value="1"/>
</dbReference>
<dbReference type="PANTHER" id="PTHR43085">
    <property type="entry name" value="HEXOKINASE FAMILY MEMBER"/>
    <property type="match status" value="1"/>
</dbReference>
<dbReference type="AlphaFoldDB" id="A0A5R9IM55"/>
<protein>
    <submittedName>
        <fullName evidence="5">Sugar kinase</fullName>
    </submittedName>
</protein>
<dbReference type="GO" id="GO:0008673">
    <property type="term" value="F:2-dehydro-3-deoxygluconokinase activity"/>
    <property type="evidence" value="ECO:0007669"/>
    <property type="project" value="TreeGrafter"/>
</dbReference>
<dbReference type="GO" id="GO:0006974">
    <property type="term" value="P:DNA damage response"/>
    <property type="evidence" value="ECO:0007669"/>
    <property type="project" value="TreeGrafter"/>
</dbReference>
<dbReference type="InterPro" id="IPR011611">
    <property type="entry name" value="PfkB_dom"/>
</dbReference>
<evidence type="ECO:0000256" key="1">
    <source>
        <dbReference type="ARBA" id="ARBA00010688"/>
    </source>
</evidence>
<dbReference type="EMBL" id="VCBC01000006">
    <property type="protein sequence ID" value="TLU65669.1"/>
    <property type="molecule type" value="Genomic_DNA"/>
</dbReference>
<evidence type="ECO:0000259" key="4">
    <source>
        <dbReference type="Pfam" id="PF00294"/>
    </source>
</evidence>
<dbReference type="InterPro" id="IPR050306">
    <property type="entry name" value="PfkB_Carbo_kinase"/>
</dbReference>
<dbReference type="CDD" id="cd01166">
    <property type="entry name" value="KdgK"/>
    <property type="match status" value="1"/>
</dbReference>
<dbReference type="GO" id="GO:0019698">
    <property type="term" value="P:D-galacturonate catabolic process"/>
    <property type="evidence" value="ECO:0007669"/>
    <property type="project" value="TreeGrafter"/>
</dbReference>
<dbReference type="InterPro" id="IPR029056">
    <property type="entry name" value="Ribokinase-like"/>
</dbReference>
<keyword evidence="6" id="KW-1185">Reference proteome</keyword>
<comment type="caution">
    <text evidence="5">The sequence shown here is derived from an EMBL/GenBank/DDBJ whole genome shotgun (WGS) entry which is preliminary data.</text>
</comment>
<reference evidence="5 6" key="1">
    <citation type="submission" date="2019-05" db="EMBL/GenBank/DDBJ databases">
        <title>Genome sequences of Thalassotalea litorea 1K03283.</title>
        <authorList>
            <person name="Zhang D."/>
        </authorList>
    </citation>
    <scope>NUCLEOTIDE SEQUENCE [LARGE SCALE GENOMIC DNA]</scope>
    <source>
        <strain evidence="5 6">MCCC 1K03283</strain>
    </source>
</reference>
<dbReference type="OrthoDB" id="9776822at2"/>
<keyword evidence="2" id="KW-0808">Transferase</keyword>
<gene>
    <name evidence="5" type="ORF">FE810_06985</name>
</gene>
<evidence type="ECO:0000313" key="5">
    <source>
        <dbReference type="EMBL" id="TLU65669.1"/>
    </source>
</evidence>
<dbReference type="RefSeq" id="WP_138319330.1">
    <property type="nucleotide sequence ID" value="NZ_VCBC01000006.1"/>
</dbReference>
<dbReference type="Proteomes" id="UP000307790">
    <property type="component" value="Unassembled WGS sequence"/>
</dbReference>
<evidence type="ECO:0000256" key="3">
    <source>
        <dbReference type="ARBA" id="ARBA00022777"/>
    </source>
</evidence>
<organism evidence="5 6">
    <name type="scientific">Thalassotalea litorea</name>
    <dbReference type="NCBI Taxonomy" id="2020715"/>
    <lineage>
        <taxon>Bacteria</taxon>
        <taxon>Pseudomonadati</taxon>
        <taxon>Pseudomonadota</taxon>
        <taxon>Gammaproteobacteria</taxon>
        <taxon>Alteromonadales</taxon>
        <taxon>Colwelliaceae</taxon>
        <taxon>Thalassotalea</taxon>
    </lineage>
</organism>
<evidence type="ECO:0000256" key="2">
    <source>
        <dbReference type="ARBA" id="ARBA00022679"/>
    </source>
</evidence>
<sequence>MNKIVLMGECMIELLQDKQSGQIAGQSFAGDVYNSAVYLKRLFPAVDTKLLTAIGGDSMSDAMLSRFASEDLNNQLVFRDPERLPGIYLVQTDDEGERSFLYWRESAAARQVMQFVDAPETLQLDAGDVFFFTGISLAIIEKSHREKFWTVVSQLKQQGVKIAFDLNYRARLWSTLEDAQQQFANAYQLADILIPGVDDFEQMYPSLCNGNIDSAEAIVAFFQDYEFLELIIKNGEKNIIVMTQDERAEIDVQRVTNVVDTTSAGDSFNGAYLGARIAGKSMQDATRLAAKVAGEVIQHPGAIVPKDAFSKLDV</sequence>
<evidence type="ECO:0000313" key="6">
    <source>
        <dbReference type="Proteomes" id="UP000307790"/>
    </source>
</evidence>
<name>A0A5R9IM55_9GAMM</name>
<dbReference type="PANTHER" id="PTHR43085:SF15">
    <property type="entry name" value="2-DEHYDRO-3-DEOXYGLUCONOKINASE"/>
    <property type="match status" value="1"/>
</dbReference>